<evidence type="ECO:0000256" key="9">
    <source>
        <dbReference type="ARBA" id="ARBA00023002"/>
    </source>
</evidence>
<keyword evidence="12" id="KW-0325">Glycoprotein</keyword>
<evidence type="ECO:0000256" key="16">
    <source>
        <dbReference type="PIRSR" id="PIRSR600823-3"/>
    </source>
</evidence>
<dbReference type="PROSITE" id="PS00436">
    <property type="entry name" value="PEROXIDASE_2"/>
    <property type="match status" value="1"/>
</dbReference>
<dbReference type="InterPro" id="IPR033905">
    <property type="entry name" value="Secretory_peroxidase"/>
</dbReference>
<evidence type="ECO:0000256" key="12">
    <source>
        <dbReference type="ARBA" id="ARBA00023180"/>
    </source>
</evidence>
<evidence type="ECO:0000256" key="5">
    <source>
        <dbReference type="ARBA" id="ARBA00022559"/>
    </source>
</evidence>
<dbReference type="InterPro" id="IPR000823">
    <property type="entry name" value="Peroxidase_pln"/>
</dbReference>
<dbReference type="GO" id="GO:0140825">
    <property type="term" value="F:lactoperoxidase activity"/>
    <property type="evidence" value="ECO:0007669"/>
    <property type="project" value="UniProtKB-EC"/>
</dbReference>
<evidence type="ECO:0000313" key="22">
    <source>
        <dbReference type="Proteomes" id="UP000237000"/>
    </source>
</evidence>
<sequence length="346" mass="37273">MSSFRIVAATSLLYVLLVGGFSASYGQLTPTFYDDTCPFVIDIVGGIVADVLLTTDPRIAASLIRLHFHDCFVLGCDGSLLLDNATGIVTEKDAFPNVNSVRGFDVVDRIKAALEFVCPRTVSCADILTIAAERSVYLSGGPSWEIALGRRDGTIANRTGANLELPAPFETLDRLKSKFKAKGLETSTDLVALSGAHTFGRSQCRNFIGRLYNFNNTGAPDPTLDPTYLQVLQKLCPQGGNGSVLANLDPTTPDFFDKNYFSNLQRQKGLFQSDQELFSTPGADTIAIVNSFSSSKSLFFQSFVKSMIKMGNISPLTGTAGEIRLNCRRVNGNGVGSNNGVYVSSI</sequence>
<evidence type="ECO:0000256" key="14">
    <source>
        <dbReference type="PIRSR" id="PIRSR600823-1"/>
    </source>
</evidence>
<dbReference type="InterPro" id="IPR010255">
    <property type="entry name" value="Haem_peroxidase_sf"/>
</dbReference>
<keyword evidence="9 19" id="KW-0560">Oxidoreductase</keyword>
<dbReference type="GO" id="GO:0006979">
    <property type="term" value="P:response to oxidative stress"/>
    <property type="evidence" value="ECO:0007669"/>
    <property type="project" value="UniProtKB-UniRule"/>
</dbReference>
<keyword evidence="19" id="KW-0964">Secreted</keyword>
<feature type="binding site" evidence="16">
    <location>
        <position position="77"/>
    </location>
    <ligand>
        <name>Ca(2+)</name>
        <dbReference type="ChEBI" id="CHEBI:29108"/>
        <label>1</label>
    </ligand>
</feature>
<evidence type="ECO:0000256" key="19">
    <source>
        <dbReference type="RuleBase" id="RU362060"/>
    </source>
</evidence>
<accession>A0A2P5BAI3</accession>
<evidence type="ECO:0000256" key="6">
    <source>
        <dbReference type="ARBA" id="ARBA00022617"/>
    </source>
</evidence>
<dbReference type="PANTHER" id="PTHR31388:SF270">
    <property type="entry name" value="PEROXIDASE 22-RELATED"/>
    <property type="match status" value="1"/>
</dbReference>
<dbReference type="GO" id="GO:0046872">
    <property type="term" value="F:metal ion binding"/>
    <property type="evidence" value="ECO:0007669"/>
    <property type="project" value="UniProtKB-UniRule"/>
</dbReference>
<keyword evidence="19" id="KW-0732">Signal</keyword>
<keyword evidence="5 19" id="KW-0575">Peroxidase</keyword>
<dbReference type="Proteomes" id="UP000237000">
    <property type="component" value="Unassembled WGS sequence"/>
</dbReference>
<dbReference type="PROSITE" id="PS00435">
    <property type="entry name" value="PEROXIDASE_1"/>
    <property type="match status" value="1"/>
</dbReference>
<comment type="subcellular location">
    <subcellularLocation>
        <location evidence="19">Secreted</location>
    </subcellularLocation>
</comment>
<dbReference type="PROSITE" id="PS50873">
    <property type="entry name" value="PEROXIDASE_4"/>
    <property type="match status" value="1"/>
</dbReference>
<feature type="binding site" evidence="16">
    <location>
        <position position="198"/>
    </location>
    <ligand>
        <name>Ca(2+)</name>
        <dbReference type="ChEBI" id="CHEBI:29108"/>
        <label>2</label>
    </ligand>
</feature>
<feature type="binding site" evidence="16">
    <location>
        <position position="70"/>
    </location>
    <ligand>
        <name>Ca(2+)</name>
        <dbReference type="ChEBI" id="CHEBI:29108"/>
        <label>1</label>
    </ligand>
</feature>
<evidence type="ECO:0000256" key="8">
    <source>
        <dbReference type="ARBA" id="ARBA00022837"/>
    </source>
</evidence>
<dbReference type="SUPFAM" id="SSF48113">
    <property type="entry name" value="Heme-dependent peroxidases"/>
    <property type="match status" value="1"/>
</dbReference>
<dbReference type="CDD" id="cd00693">
    <property type="entry name" value="secretory_peroxidase"/>
    <property type="match status" value="1"/>
</dbReference>
<dbReference type="InterPro" id="IPR002016">
    <property type="entry name" value="Haem_peroxidase"/>
</dbReference>
<proteinExistence type="inferred from homology"/>
<dbReference type="GO" id="GO:0042744">
    <property type="term" value="P:hydrogen peroxide catabolic process"/>
    <property type="evidence" value="ECO:0007669"/>
    <property type="project" value="UniProtKB-KW"/>
</dbReference>
<comment type="similarity">
    <text evidence="19">Belongs to the peroxidase family. Classical plant (class III) peroxidase subfamily.</text>
</comment>
<keyword evidence="8 16" id="KW-0106">Calcium</keyword>
<evidence type="ECO:0000256" key="3">
    <source>
        <dbReference type="ARBA" id="ARBA00006873"/>
    </source>
</evidence>
<comment type="catalytic activity">
    <reaction evidence="1 19">
        <text>2 a phenolic donor + H2O2 = 2 a phenolic radical donor + 2 H2O</text>
        <dbReference type="Rhea" id="RHEA:56136"/>
        <dbReference type="ChEBI" id="CHEBI:15377"/>
        <dbReference type="ChEBI" id="CHEBI:16240"/>
        <dbReference type="ChEBI" id="CHEBI:139520"/>
        <dbReference type="ChEBI" id="CHEBI:139521"/>
        <dbReference type="EC" id="1.11.1.7"/>
    </reaction>
</comment>
<dbReference type="PANTHER" id="PTHR31388">
    <property type="entry name" value="PEROXIDASE 72-RELATED"/>
    <property type="match status" value="1"/>
</dbReference>
<comment type="cofactor">
    <cofactor evidence="16 19">
        <name>heme b</name>
        <dbReference type="ChEBI" id="CHEBI:60344"/>
    </cofactor>
    <text evidence="16 19">Binds 1 heme b (iron(II)-protoporphyrin IX) group per subunit.</text>
</comment>
<dbReference type="PRINTS" id="PR00458">
    <property type="entry name" value="PEROXIDASE"/>
</dbReference>
<gene>
    <name evidence="21" type="ORF">TorRG33x02_327880</name>
</gene>
<evidence type="ECO:0000259" key="20">
    <source>
        <dbReference type="PROSITE" id="PS50873"/>
    </source>
</evidence>
<dbReference type="Gene3D" id="1.10.520.10">
    <property type="match status" value="1"/>
</dbReference>
<dbReference type="FunCoup" id="A0A2P5BAI3">
    <property type="interactions" value="186"/>
</dbReference>
<dbReference type="Pfam" id="PF00141">
    <property type="entry name" value="peroxidase"/>
    <property type="match status" value="1"/>
</dbReference>
<dbReference type="AlphaFoldDB" id="A0A2P5BAI3"/>
<feature type="binding site" evidence="16">
    <location>
        <position position="249"/>
    </location>
    <ligand>
        <name>Ca(2+)</name>
        <dbReference type="ChEBI" id="CHEBI:29108"/>
        <label>2</label>
    </ligand>
</feature>
<comment type="caution">
    <text evidence="21">The sequence shown here is derived from an EMBL/GenBank/DDBJ whole genome shotgun (WGS) entry which is preliminary data.</text>
</comment>
<keyword evidence="7 16" id="KW-0479">Metal-binding</keyword>
<dbReference type="EC" id="1.11.1.7" evidence="4 19"/>
<feature type="binding site" evidence="16">
    <location>
        <position position="75"/>
    </location>
    <ligand>
        <name>Ca(2+)</name>
        <dbReference type="ChEBI" id="CHEBI:29108"/>
        <label>1</label>
    </ligand>
</feature>
<dbReference type="OrthoDB" id="2113341at2759"/>
<evidence type="ECO:0000256" key="17">
    <source>
        <dbReference type="PIRSR" id="PIRSR600823-4"/>
    </source>
</evidence>
<feature type="disulfide bond" evidence="18">
    <location>
        <begin position="37"/>
        <end position="118"/>
    </location>
</feature>
<feature type="binding site" evidence="15">
    <location>
        <position position="166"/>
    </location>
    <ligand>
        <name>substrate</name>
    </ligand>
</feature>
<feature type="disulfide bond" evidence="18">
    <location>
        <begin position="204"/>
        <end position="236"/>
    </location>
</feature>
<dbReference type="GO" id="GO:0005576">
    <property type="term" value="C:extracellular region"/>
    <property type="evidence" value="ECO:0007669"/>
    <property type="project" value="UniProtKB-SubCell"/>
</dbReference>
<feature type="binding site" evidence="16">
    <location>
        <position position="252"/>
    </location>
    <ligand>
        <name>Ca(2+)</name>
        <dbReference type="ChEBI" id="CHEBI:29108"/>
        <label>2</label>
    </ligand>
</feature>
<evidence type="ECO:0000256" key="13">
    <source>
        <dbReference type="ARBA" id="ARBA00023324"/>
    </source>
</evidence>
<evidence type="ECO:0000256" key="15">
    <source>
        <dbReference type="PIRSR" id="PIRSR600823-2"/>
    </source>
</evidence>
<evidence type="ECO:0000256" key="7">
    <source>
        <dbReference type="ARBA" id="ARBA00022723"/>
    </source>
</evidence>
<feature type="binding site" evidence="16">
    <location>
        <position position="91"/>
    </location>
    <ligand>
        <name>Ca(2+)</name>
        <dbReference type="ChEBI" id="CHEBI:29108"/>
        <label>1</label>
    </ligand>
</feature>
<keyword evidence="10 16" id="KW-0408">Iron</keyword>
<feature type="domain" description="Plant heme peroxidase family profile" evidence="20">
    <location>
        <begin position="27"/>
        <end position="331"/>
    </location>
</feature>
<reference evidence="22" key="1">
    <citation type="submission" date="2016-06" db="EMBL/GenBank/DDBJ databases">
        <title>Parallel loss of symbiosis genes in relatives of nitrogen-fixing non-legume Parasponia.</title>
        <authorList>
            <person name="Van Velzen R."/>
            <person name="Holmer R."/>
            <person name="Bu F."/>
            <person name="Rutten L."/>
            <person name="Van Zeijl A."/>
            <person name="Liu W."/>
            <person name="Santuari L."/>
            <person name="Cao Q."/>
            <person name="Sharma T."/>
            <person name="Shen D."/>
            <person name="Roswanjaya Y."/>
            <person name="Wardhani T."/>
            <person name="Kalhor M.S."/>
            <person name="Jansen J."/>
            <person name="Van den Hoogen J."/>
            <person name="Gungor B."/>
            <person name="Hartog M."/>
            <person name="Hontelez J."/>
            <person name="Verver J."/>
            <person name="Yang W.-C."/>
            <person name="Schijlen E."/>
            <person name="Repin R."/>
            <person name="Schilthuizen M."/>
            <person name="Schranz E."/>
            <person name="Heidstra R."/>
            <person name="Miyata K."/>
            <person name="Fedorova E."/>
            <person name="Kohlen W."/>
            <person name="Bisseling T."/>
            <person name="Smit S."/>
            <person name="Geurts R."/>
        </authorList>
    </citation>
    <scope>NUCLEOTIDE SEQUENCE [LARGE SCALE GENOMIC DNA]</scope>
    <source>
        <strain evidence="22">cv. RG33-2</strain>
    </source>
</reference>
<keyword evidence="6 19" id="KW-0349">Heme</keyword>
<feature type="signal peptide" evidence="19">
    <location>
        <begin position="1"/>
        <end position="26"/>
    </location>
</feature>
<dbReference type="PRINTS" id="PR00461">
    <property type="entry name" value="PLPEROXIDASE"/>
</dbReference>
<keyword evidence="22" id="KW-1185">Reference proteome</keyword>
<dbReference type="InParanoid" id="A0A2P5BAI3"/>
<evidence type="ECO:0000256" key="10">
    <source>
        <dbReference type="ARBA" id="ARBA00023004"/>
    </source>
</evidence>
<comment type="cofactor">
    <cofactor evidence="16 19">
        <name>Ca(2+)</name>
        <dbReference type="ChEBI" id="CHEBI:29108"/>
    </cofactor>
    <text evidence="16 19">Binds 2 calcium ions per subunit.</text>
</comment>
<keyword evidence="13 19" id="KW-0376">Hydrogen peroxide</keyword>
<dbReference type="GO" id="GO:0020037">
    <property type="term" value="F:heme binding"/>
    <property type="evidence" value="ECO:0007669"/>
    <property type="project" value="UniProtKB-UniRule"/>
</dbReference>
<dbReference type="InterPro" id="IPR019793">
    <property type="entry name" value="Peroxidases_heam-ligand_BS"/>
</dbReference>
<evidence type="ECO:0000256" key="1">
    <source>
        <dbReference type="ARBA" id="ARBA00000189"/>
    </source>
</evidence>
<feature type="binding site" description="axial binding residue" evidence="16">
    <location>
        <position position="197"/>
    </location>
    <ligand>
        <name>heme b</name>
        <dbReference type="ChEBI" id="CHEBI:60344"/>
    </ligand>
    <ligandPart>
        <name>Fe</name>
        <dbReference type="ChEBI" id="CHEBI:18248"/>
    </ligandPart>
</feature>
<protein>
    <recommendedName>
        <fullName evidence="4 19">Peroxidase</fullName>
        <ecNumber evidence="4 19">1.11.1.7</ecNumber>
    </recommendedName>
</protein>
<organism evidence="21 22">
    <name type="scientific">Trema orientale</name>
    <name type="common">Charcoal tree</name>
    <name type="synonym">Celtis orientalis</name>
    <dbReference type="NCBI Taxonomy" id="63057"/>
    <lineage>
        <taxon>Eukaryota</taxon>
        <taxon>Viridiplantae</taxon>
        <taxon>Streptophyta</taxon>
        <taxon>Embryophyta</taxon>
        <taxon>Tracheophyta</taxon>
        <taxon>Spermatophyta</taxon>
        <taxon>Magnoliopsida</taxon>
        <taxon>eudicotyledons</taxon>
        <taxon>Gunneridae</taxon>
        <taxon>Pentapetalae</taxon>
        <taxon>rosids</taxon>
        <taxon>fabids</taxon>
        <taxon>Rosales</taxon>
        <taxon>Cannabaceae</taxon>
        <taxon>Trema</taxon>
    </lineage>
</organism>
<evidence type="ECO:0000256" key="4">
    <source>
        <dbReference type="ARBA" id="ARBA00012313"/>
    </source>
</evidence>
<dbReference type="FunFam" id="1.10.420.10:FF:000001">
    <property type="entry name" value="Peroxidase"/>
    <property type="match status" value="1"/>
</dbReference>
<comment type="similarity">
    <text evidence="3">Belongs to the peroxidase family. Ascorbate peroxidase subfamily.</text>
</comment>
<comment type="function">
    <text evidence="2">Removal of H(2)O(2), oxidation of toxic reductants, biosynthesis and degradation of lignin, suberization, auxin catabolism, response to environmental stresses such as wounding, pathogen attack and oxidative stress. These functions might be dependent on each isozyme/isoform in each plant tissue.</text>
</comment>
<dbReference type="InterPro" id="IPR019794">
    <property type="entry name" value="Peroxidases_AS"/>
</dbReference>
<dbReference type="STRING" id="63057.A0A2P5BAI3"/>
<feature type="binding site" evidence="16">
    <location>
        <position position="79"/>
    </location>
    <ligand>
        <name>Ca(2+)</name>
        <dbReference type="ChEBI" id="CHEBI:29108"/>
        <label>1</label>
    </ligand>
</feature>
<name>A0A2P5BAI3_TREOI</name>
<feature type="binding site" evidence="16">
    <location>
        <position position="73"/>
    </location>
    <ligand>
        <name>Ca(2+)</name>
        <dbReference type="ChEBI" id="CHEBI:29108"/>
        <label>1</label>
    </ligand>
</feature>
<dbReference type="Gene3D" id="1.10.420.10">
    <property type="entry name" value="Peroxidase, domain 2"/>
    <property type="match status" value="1"/>
</dbReference>
<feature type="site" description="Transition state stabilizer" evidence="17">
    <location>
        <position position="65"/>
    </location>
</feature>
<evidence type="ECO:0000256" key="11">
    <source>
        <dbReference type="ARBA" id="ARBA00023157"/>
    </source>
</evidence>
<keyword evidence="11 18" id="KW-1015">Disulfide bond</keyword>
<evidence type="ECO:0000256" key="2">
    <source>
        <dbReference type="ARBA" id="ARBA00002322"/>
    </source>
</evidence>
<evidence type="ECO:0000313" key="21">
    <source>
        <dbReference type="EMBL" id="PON45800.1"/>
    </source>
</evidence>
<feature type="active site" description="Proton acceptor" evidence="14">
    <location>
        <position position="69"/>
    </location>
</feature>
<feature type="binding site" evidence="16">
    <location>
        <position position="257"/>
    </location>
    <ligand>
        <name>Ca(2+)</name>
        <dbReference type="ChEBI" id="CHEBI:29108"/>
        <label>2</label>
    </ligand>
</feature>
<dbReference type="EMBL" id="JXTC01000566">
    <property type="protein sequence ID" value="PON45800.1"/>
    <property type="molecule type" value="Genomic_DNA"/>
</dbReference>
<feature type="disulfide bond" evidence="18">
    <location>
        <begin position="71"/>
        <end position="76"/>
    </location>
</feature>
<evidence type="ECO:0000256" key="18">
    <source>
        <dbReference type="PIRSR" id="PIRSR600823-5"/>
    </source>
</evidence>
<feature type="disulfide bond" evidence="18">
    <location>
        <begin position="124"/>
        <end position="327"/>
    </location>
</feature>
<feature type="chain" id="PRO_5015023035" description="Peroxidase" evidence="19">
    <location>
        <begin position="27"/>
        <end position="346"/>
    </location>
</feature>